<dbReference type="EMBL" id="GBXM01077593">
    <property type="protein sequence ID" value="JAH30984.1"/>
    <property type="molecule type" value="Transcribed_RNA"/>
</dbReference>
<sequence length="43" mass="4993">MPFLRWSTNTMDSPITDFSVATLRYYYVVDSSVCYIAKYSRSG</sequence>
<name>A0A0E9RPF5_ANGAN</name>
<reference evidence="1" key="2">
    <citation type="journal article" date="2015" name="Fish Shellfish Immunol.">
        <title>Early steps in the European eel (Anguilla anguilla)-Vibrio vulnificus interaction in the gills: Role of the RtxA13 toxin.</title>
        <authorList>
            <person name="Callol A."/>
            <person name="Pajuelo D."/>
            <person name="Ebbesson L."/>
            <person name="Teles M."/>
            <person name="MacKenzie S."/>
            <person name="Amaro C."/>
        </authorList>
    </citation>
    <scope>NUCLEOTIDE SEQUENCE</scope>
</reference>
<reference evidence="1" key="1">
    <citation type="submission" date="2014-11" db="EMBL/GenBank/DDBJ databases">
        <authorList>
            <person name="Amaro Gonzalez C."/>
        </authorList>
    </citation>
    <scope>NUCLEOTIDE SEQUENCE</scope>
</reference>
<protein>
    <submittedName>
        <fullName evidence="1">Uncharacterized protein</fullName>
    </submittedName>
</protein>
<accession>A0A0E9RPF5</accession>
<organism evidence="1">
    <name type="scientific">Anguilla anguilla</name>
    <name type="common">European freshwater eel</name>
    <name type="synonym">Muraena anguilla</name>
    <dbReference type="NCBI Taxonomy" id="7936"/>
    <lineage>
        <taxon>Eukaryota</taxon>
        <taxon>Metazoa</taxon>
        <taxon>Chordata</taxon>
        <taxon>Craniata</taxon>
        <taxon>Vertebrata</taxon>
        <taxon>Euteleostomi</taxon>
        <taxon>Actinopterygii</taxon>
        <taxon>Neopterygii</taxon>
        <taxon>Teleostei</taxon>
        <taxon>Anguilliformes</taxon>
        <taxon>Anguillidae</taxon>
        <taxon>Anguilla</taxon>
    </lineage>
</organism>
<proteinExistence type="predicted"/>
<dbReference type="AlphaFoldDB" id="A0A0E9RPF5"/>
<evidence type="ECO:0000313" key="1">
    <source>
        <dbReference type="EMBL" id="JAH30984.1"/>
    </source>
</evidence>